<dbReference type="InterPro" id="IPR021733">
    <property type="entry name" value="DUF3304"/>
</dbReference>
<organism evidence="1 2">
    <name type="scientific">Pseudomonas reidholzensis</name>
    <dbReference type="NCBI Taxonomy" id="1785162"/>
    <lineage>
        <taxon>Bacteria</taxon>
        <taxon>Pseudomonadati</taxon>
        <taxon>Pseudomonadota</taxon>
        <taxon>Gammaproteobacteria</taxon>
        <taxon>Pseudomonadales</taxon>
        <taxon>Pseudomonadaceae</taxon>
        <taxon>Pseudomonas</taxon>
    </lineage>
</organism>
<proteinExistence type="predicted"/>
<evidence type="ECO:0000313" key="2">
    <source>
        <dbReference type="Proteomes" id="UP000263595"/>
    </source>
</evidence>
<dbReference type="EMBL" id="UNOZ01000030">
    <property type="protein sequence ID" value="SYX91945.1"/>
    <property type="molecule type" value="Genomic_DNA"/>
</dbReference>
<dbReference type="AlphaFoldDB" id="A0A383RYH4"/>
<evidence type="ECO:0000313" key="1">
    <source>
        <dbReference type="EMBL" id="SYX91945.1"/>
    </source>
</evidence>
<protein>
    <submittedName>
        <fullName evidence="1">Lipoprotein</fullName>
    </submittedName>
</protein>
<reference evidence="2" key="1">
    <citation type="submission" date="2018-08" db="EMBL/GenBank/DDBJ databases">
        <authorList>
            <person name="Blom J."/>
        </authorList>
    </citation>
    <scope>NUCLEOTIDE SEQUENCE [LARGE SCALE GENOMIC DNA]</scope>
    <source>
        <strain evidence="2">CCOS 865</strain>
    </source>
</reference>
<dbReference type="Proteomes" id="UP000263595">
    <property type="component" value="Unassembled WGS sequence"/>
</dbReference>
<gene>
    <name evidence="1" type="ORF">CCOS865_04225</name>
</gene>
<dbReference type="Pfam" id="PF11745">
    <property type="entry name" value="DUF3304"/>
    <property type="match status" value="1"/>
</dbReference>
<keyword evidence="2" id="KW-1185">Reference proteome</keyword>
<accession>A0A383RYH4</accession>
<keyword evidence="1" id="KW-0449">Lipoprotein</keyword>
<name>A0A383RYH4_9PSED</name>
<sequence length="195" mass="21476">MRTISDALISQIDHRHPRIQLISRRFMRSCLLAASLGLLSVAWPGSAVQGSTIEAINHTHWAINRFSVDGRSGIDIIGPYQGGGGGCCYVAPEHWQPGMTVKVDWETGTAGSKGFPGFADRTKYYAWLSKMESKKRKHTGTFPVPDYTGQKVCGITVHFLPCDDIQITTSCYAYGSPEYPIKTPLQLPEPQSCAR</sequence>